<keyword evidence="3" id="KW-0479">Metal-binding</keyword>
<dbReference type="PROSITE" id="PS00729">
    <property type="entry name" value="AP_NUCLEASE_F2_1"/>
    <property type="match status" value="1"/>
</dbReference>
<dbReference type="SUPFAM" id="SSF51658">
    <property type="entry name" value="Xylose isomerase-like"/>
    <property type="match status" value="1"/>
</dbReference>
<dbReference type="Proteomes" id="UP000002938">
    <property type="component" value="Unassembled WGS sequence"/>
</dbReference>
<evidence type="ECO:0000256" key="3">
    <source>
        <dbReference type="ARBA" id="ARBA00022723"/>
    </source>
</evidence>
<proteinExistence type="inferred from homology"/>
<dbReference type="InterPro" id="IPR018246">
    <property type="entry name" value="AP_endonuc_F2_Zn_BS"/>
</dbReference>
<feature type="non-terminal residue" evidence="9">
    <location>
        <position position="309"/>
    </location>
</feature>
<keyword evidence="4" id="KW-0227">DNA damage</keyword>
<evidence type="ECO:0000259" key="8">
    <source>
        <dbReference type="Pfam" id="PF01261"/>
    </source>
</evidence>
<keyword evidence="10" id="KW-1185">Reference proteome</keyword>
<keyword evidence="6" id="KW-0862">Zinc</keyword>
<keyword evidence="9" id="KW-0540">Nuclease</keyword>
<dbReference type="EMBL" id="ADMN01000017">
    <property type="protein sequence ID" value="EFF64817.1"/>
    <property type="molecule type" value="Genomic_DNA"/>
</dbReference>
<dbReference type="HAMAP" id="MF_00152">
    <property type="entry name" value="Nfo"/>
    <property type="match status" value="1"/>
</dbReference>
<feature type="domain" description="Xylose isomerase-like TIM barrel" evidence="8">
    <location>
        <begin position="21"/>
        <end position="284"/>
    </location>
</feature>
<name>A0ABP2I3M8_9FIRM</name>
<gene>
    <name evidence="9" type="ORF">CUW_2666</name>
</gene>
<dbReference type="PROSITE" id="PS00730">
    <property type="entry name" value="AP_NUCLEASE_F2_2"/>
    <property type="match status" value="1"/>
</dbReference>
<evidence type="ECO:0000256" key="7">
    <source>
        <dbReference type="ARBA" id="ARBA00023204"/>
    </source>
</evidence>
<protein>
    <submittedName>
        <fullName evidence="9">Apurinic endonuclease (APN1)</fullName>
    </submittedName>
</protein>
<keyword evidence="9" id="KW-0255">Endonuclease</keyword>
<dbReference type="InterPro" id="IPR036237">
    <property type="entry name" value="Xyl_isomerase-like_sf"/>
</dbReference>
<dbReference type="NCBIfam" id="NF002196">
    <property type="entry name" value="PRK01060.1-1"/>
    <property type="match status" value="1"/>
</dbReference>
<dbReference type="SMART" id="SM00518">
    <property type="entry name" value="AP2Ec"/>
    <property type="match status" value="1"/>
</dbReference>
<evidence type="ECO:0000256" key="6">
    <source>
        <dbReference type="ARBA" id="ARBA00022833"/>
    </source>
</evidence>
<comment type="caution">
    <text evidence="9">The sequence shown here is derived from an EMBL/GenBank/DDBJ whole genome shotgun (WGS) entry which is preliminary data.</text>
</comment>
<dbReference type="PANTHER" id="PTHR21445">
    <property type="entry name" value="ENDONUCLEASE IV ENDODEOXYRIBONUCLEASE IV"/>
    <property type="match status" value="1"/>
</dbReference>
<evidence type="ECO:0000256" key="5">
    <source>
        <dbReference type="ARBA" id="ARBA00022801"/>
    </source>
</evidence>
<reference evidence="9 10" key="1">
    <citation type="journal article" date="2011" name="J. Bacteriol.">
        <title>Draft Genome Sequence of Turicibacter sanguinis PC909, Isolated from Human Feces.</title>
        <authorList>
            <person name="Cuiv P.O."/>
            <person name="Klaassens E.S."/>
            <person name="Durkin A.S."/>
            <person name="Harkins D.M."/>
            <person name="Foster L."/>
            <person name="McCorrison J."/>
            <person name="Torralba M."/>
            <person name="Nelson K.E."/>
            <person name="Morrison M."/>
        </authorList>
    </citation>
    <scope>NUCLEOTIDE SEQUENCE [LARGE SCALE GENOMIC DNA]</scope>
    <source>
        <strain evidence="9 10">PC909</strain>
    </source>
</reference>
<dbReference type="InterPro" id="IPR001719">
    <property type="entry name" value="AP_endonuc_2"/>
</dbReference>
<dbReference type="PROSITE" id="PS51432">
    <property type="entry name" value="AP_NUCLEASE_F2_4"/>
    <property type="match status" value="1"/>
</dbReference>
<evidence type="ECO:0000256" key="4">
    <source>
        <dbReference type="ARBA" id="ARBA00022763"/>
    </source>
</evidence>
<dbReference type="RefSeq" id="WP_006783619.1">
    <property type="nucleotide sequence ID" value="NZ_ADMN01000017.1"/>
</dbReference>
<dbReference type="Gene3D" id="3.20.20.150">
    <property type="entry name" value="Divalent-metal-dependent TIM barrel enzymes"/>
    <property type="match status" value="1"/>
</dbReference>
<dbReference type="Pfam" id="PF01261">
    <property type="entry name" value="AP_endonuc_2"/>
    <property type="match status" value="1"/>
</dbReference>
<dbReference type="CDD" id="cd00019">
    <property type="entry name" value="AP2Ec"/>
    <property type="match status" value="1"/>
</dbReference>
<dbReference type="NCBIfam" id="TIGR00587">
    <property type="entry name" value="nfo"/>
    <property type="match status" value="1"/>
</dbReference>
<evidence type="ECO:0000313" key="9">
    <source>
        <dbReference type="EMBL" id="EFF64817.1"/>
    </source>
</evidence>
<dbReference type="GO" id="GO:0004519">
    <property type="term" value="F:endonuclease activity"/>
    <property type="evidence" value="ECO:0007669"/>
    <property type="project" value="UniProtKB-KW"/>
</dbReference>
<evidence type="ECO:0000256" key="1">
    <source>
        <dbReference type="ARBA" id="ARBA00001947"/>
    </source>
</evidence>
<comment type="cofactor">
    <cofactor evidence="1">
        <name>Zn(2+)</name>
        <dbReference type="ChEBI" id="CHEBI:29105"/>
    </cofactor>
</comment>
<keyword evidence="7" id="KW-0234">DNA repair</keyword>
<evidence type="ECO:0000256" key="2">
    <source>
        <dbReference type="ARBA" id="ARBA00005340"/>
    </source>
</evidence>
<dbReference type="PANTHER" id="PTHR21445:SF0">
    <property type="entry name" value="APURINIC-APYRIMIDINIC ENDONUCLEASE"/>
    <property type="match status" value="1"/>
</dbReference>
<sequence length="309" mass="34473">MLKIGSHVGMAGKEMLLGAAKEAHSYGANTFMIYTGAPQNTRRKAIEELNIDAGWNYMNEHGISDIVVHAPYIINLANTVKPETFELAVEFLAKEIERSVALRAKTIVLHPGAHVGAGVEAGLDKIVEGLNEVLTKDTAITIALETMAGKGTEIGRSFEELAYIFEHVVHNEKLRVCFDTCHVHDAGYDIVNDFAGVLESFDRLIGKKQIAAFHINDSKNISGAKKDRHENIGFGEIGFDALKYIMYHKDFEKVPKILETPYVGMEGSKDKVPPYKQEIEMFKKGEFDPKNLERIFRTFITKKTGNRTT</sequence>
<keyword evidence="5" id="KW-0378">Hydrolase</keyword>
<organism evidence="9 10">
    <name type="scientific">Turicibacter sanguinis PC909</name>
    <dbReference type="NCBI Taxonomy" id="702450"/>
    <lineage>
        <taxon>Bacteria</taxon>
        <taxon>Bacillati</taxon>
        <taxon>Bacillota</taxon>
        <taxon>Erysipelotrichia</taxon>
        <taxon>Erysipelotrichales</taxon>
        <taxon>Turicibacteraceae</taxon>
        <taxon>Turicibacter</taxon>
    </lineage>
</organism>
<comment type="similarity">
    <text evidence="2">Belongs to the AP endonuclease 2 family.</text>
</comment>
<dbReference type="PROSITE" id="PS00731">
    <property type="entry name" value="AP_NUCLEASE_F2_3"/>
    <property type="match status" value="1"/>
</dbReference>
<dbReference type="InterPro" id="IPR013022">
    <property type="entry name" value="Xyl_isomerase-like_TIM-brl"/>
</dbReference>
<evidence type="ECO:0000313" key="10">
    <source>
        <dbReference type="Proteomes" id="UP000002938"/>
    </source>
</evidence>
<accession>A0ABP2I3M8</accession>